<protein>
    <submittedName>
        <fullName evidence="2">Uncharacterized protein</fullName>
    </submittedName>
</protein>
<evidence type="ECO:0000313" key="2">
    <source>
        <dbReference type="EMBL" id="SFC77055.1"/>
    </source>
</evidence>
<organism evidence="2 3">
    <name type="scientific">Spirosoma endophyticum</name>
    <dbReference type="NCBI Taxonomy" id="662367"/>
    <lineage>
        <taxon>Bacteria</taxon>
        <taxon>Pseudomonadati</taxon>
        <taxon>Bacteroidota</taxon>
        <taxon>Cytophagia</taxon>
        <taxon>Cytophagales</taxon>
        <taxon>Cytophagaceae</taxon>
        <taxon>Spirosoma</taxon>
    </lineage>
</organism>
<evidence type="ECO:0000256" key="1">
    <source>
        <dbReference type="SAM" id="MobiDB-lite"/>
    </source>
</evidence>
<feature type="compositionally biased region" description="Basic and acidic residues" evidence="1">
    <location>
        <begin position="27"/>
        <end position="56"/>
    </location>
</feature>
<gene>
    <name evidence="2" type="ORF">SAMN05216167_102362</name>
</gene>
<dbReference type="EMBL" id="FOLQ01000002">
    <property type="protein sequence ID" value="SFC77055.1"/>
    <property type="molecule type" value="Genomic_DNA"/>
</dbReference>
<sequence>MADKDEDTRKEDQQDLEHQQQDLFQELAREQTDAEKAQKGDQERSAKAPPQDEKAE</sequence>
<feature type="region of interest" description="Disordered" evidence="1">
    <location>
        <begin position="1"/>
        <end position="56"/>
    </location>
</feature>
<evidence type="ECO:0000313" key="3">
    <source>
        <dbReference type="Proteomes" id="UP000198598"/>
    </source>
</evidence>
<feature type="compositionally biased region" description="Basic and acidic residues" evidence="1">
    <location>
        <begin position="1"/>
        <end position="20"/>
    </location>
</feature>
<name>A0A1I1LVQ0_9BACT</name>
<proteinExistence type="predicted"/>
<dbReference type="RefSeq" id="WP_177236520.1">
    <property type="nucleotide sequence ID" value="NZ_FOLQ01000002.1"/>
</dbReference>
<dbReference type="Proteomes" id="UP000198598">
    <property type="component" value="Unassembled WGS sequence"/>
</dbReference>
<dbReference type="AlphaFoldDB" id="A0A1I1LVQ0"/>
<accession>A0A1I1LVQ0</accession>
<keyword evidence="3" id="KW-1185">Reference proteome</keyword>
<reference evidence="2 3" key="1">
    <citation type="submission" date="2016-10" db="EMBL/GenBank/DDBJ databases">
        <authorList>
            <person name="de Groot N.N."/>
        </authorList>
    </citation>
    <scope>NUCLEOTIDE SEQUENCE [LARGE SCALE GENOMIC DNA]</scope>
    <source>
        <strain evidence="2 3">DSM 26130</strain>
    </source>
</reference>